<evidence type="ECO:0000313" key="2">
    <source>
        <dbReference type="Proteomes" id="UP000034087"/>
    </source>
</evidence>
<protein>
    <submittedName>
        <fullName evidence="1">Uncharacterized protein</fullName>
    </submittedName>
</protein>
<dbReference type="EMBL" id="LCIR01000022">
    <property type="protein sequence ID" value="KKT59110.1"/>
    <property type="molecule type" value="Genomic_DNA"/>
</dbReference>
<feature type="non-terminal residue" evidence="1">
    <location>
        <position position="148"/>
    </location>
</feature>
<gene>
    <name evidence="1" type="ORF">UW53_C0022G0009</name>
</gene>
<name>A0A0G1IIX8_9BACT</name>
<reference evidence="1 2" key="1">
    <citation type="journal article" date="2015" name="Nature">
        <title>rRNA introns, odd ribosomes, and small enigmatic genomes across a large radiation of phyla.</title>
        <authorList>
            <person name="Brown C.T."/>
            <person name="Hug L.A."/>
            <person name="Thomas B.C."/>
            <person name="Sharon I."/>
            <person name="Castelle C.J."/>
            <person name="Singh A."/>
            <person name="Wilkins M.J."/>
            <person name="Williams K.H."/>
            <person name="Banfield J.F."/>
        </authorList>
    </citation>
    <scope>NUCLEOTIDE SEQUENCE [LARGE SCALE GENOMIC DNA]</scope>
</reference>
<organism evidence="1 2">
    <name type="scientific">Candidatus Giovannonibacteria bacterium GW2011_GWA1_44_25</name>
    <dbReference type="NCBI Taxonomy" id="1618645"/>
    <lineage>
        <taxon>Bacteria</taxon>
        <taxon>Candidatus Giovannoniibacteriota</taxon>
    </lineage>
</organism>
<dbReference type="AlphaFoldDB" id="A0A0G1IIX8"/>
<proteinExistence type="predicted"/>
<comment type="caution">
    <text evidence="1">The sequence shown here is derived from an EMBL/GenBank/DDBJ whole genome shotgun (WGS) entry which is preliminary data.</text>
</comment>
<sequence>MNNAYAKADDAVRKQLDALFTNDDLQNPSLTFQTKDIAIDNDLRQLRLSATNNLANWTSDLSAIAGINSESGLQDYLTRSKNYLTTIRSLLSKSMEAVLNAADSSLSSSSIDSYKANINTARTNVNAVLSDITNQEQSISAQKAAVTS</sequence>
<dbReference type="Proteomes" id="UP000034087">
    <property type="component" value="Unassembled WGS sequence"/>
</dbReference>
<accession>A0A0G1IIX8</accession>
<evidence type="ECO:0000313" key="1">
    <source>
        <dbReference type="EMBL" id="KKT59110.1"/>
    </source>
</evidence>